<dbReference type="Proteomes" id="UP000215196">
    <property type="component" value="Chromosome 1"/>
</dbReference>
<keyword evidence="2" id="KW-1185">Reference proteome</keyword>
<evidence type="ECO:0000313" key="2">
    <source>
        <dbReference type="Proteomes" id="UP000215196"/>
    </source>
</evidence>
<gene>
    <name evidence="1" type="ORF">SAMEA4412677_00369</name>
</gene>
<dbReference type="KEGG" id="ctak:4412677_00369"/>
<dbReference type="SUPFAM" id="SSF55486">
    <property type="entry name" value="Metalloproteases ('zincins'), catalytic domain"/>
    <property type="match status" value="1"/>
</dbReference>
<sequence>MSRTRIVKGKITEIIGGDLRYYSETDIVESAAEVYSEKSADKILHGDNPRKPPIGEIIAKCLVKFRPSEKYVGQYGFDWIRIGDTKLSGDCAYKNIICNKSGNVDKNEFTLLKNRFDKILIKERKISYIVPELNLYPGFESQLIMYIDIEEKPEKIILKYDKKYLDLRGKDEITNVSVTSKGNPRKEYLTVYSKEASPKTNYIEAYAVDKNKVEHLVGKMKVLPNIYVYSLPVILIGVTTNLSGIKGNSKTGNYIGEYKNLYKLCRQALVKPNLKYLQKFDVSTSAEVSSFKTSGGIAYQKNVGGNTTYVHHTLEKLFNAKYPEFVNFYKVFFLADSSPGTAGVALLNNKLTIVFTPRNSATTTHELLHAIGLPHSWEKKNKDTNINGFIFRKQQTDNVMDYSTNRYSLWKWQWKKLQSNCTKQKYKP</sequence>
<dbReference type="GO" id="GO:0008237">
    <property type="term" value="F:metallopeptidase activity"/>
    <property type="evidence" value="ECO:0007669"/>
    <property type="project" value="InterPro"/>
</dbReference>
<accession>A0A239WKZ9</accession>
<organism evidence="1 2">
    <name type="scientific">Chryseobacterium taklimakanense</name>
    <dbReference type="NCBI Taxonomy" id="536441"/>
    <lineage>
        <taxon>Bacteria</taxon>
        <taxon>Pseudomonadati</taxon>
        <taxon>Bacteroidota</taxon>
        <taxon>Flavobacteriia</taxon>
        <taxon>Flavobacteriales</taxon>
        <taxon>Weeksellaceae</taxon>
        <taxon>Chryseobacterium group</taxon>
        <taxon>Chryseobacterium</taxon>
    </lineage>
</organism>
<evidence type="ECO:0000313" key="1">
    <source>
        <dbReference type="EMBL" id="SNV34879.1"/>
    </source>
</evidence>
<dbReference type="EMBL" id="LT906465">
    <property type="protein sequence ID" value="SNV34879.1"/>
    <property type="molecule type" value="Genomic_DNA"/>
</dbReference>
<proteinExistence type="predicted"/>
<dbReference type="AlphaFoldDB" id="A0A239WKZ9"/>
<protein>
    <submittedName>
        <fullName evidence="1">Uncharacterized protein</fullName>
    </submittedName>
</protein>
<dbReference type="RefSeq" id="WP_095069840.1">
    <property type="nucleotide sequence ID" value="NZ_LT906465.1"/>
</dbReference>
<dbReference type="InterPro" id="IPR024079">
    <property type="entry name" value="MetalloPept_cat_dom_sf"/>
</dbReference>
<dbReference type="Gene3D" id="3.40.390.10">
    <property type="entry name" value="Collagenase (Catalytic Domain)"/>
    <property type="match status" value="1"/>
</dbReference>
<reference evidence="1 2" key="1">
    <citation type="submission" date="2017-06" db="EMBL/GenBank/DDBJ databases">
        <authorList>
            <consortium name="Pathogen Informatics"/>
        </authorList>
    </citation>
    <scope>NUCLEOTIDE SEQUENCE [LARGE SCALE GENOMIC DNA]</scope>
    <source>
        <strain evidence="1 2">NCTC13490</strain>
    </source>
</reference>
<name>A0A239WKZ9_9FLAO</name>